<dbReference type="BioCyc" id="ECOL478008-HMP:G76-487157-MONOMER"/>
<comment type="caution">
    <text evidence="2">The sequence shown here is derived from an EMBL/GenBank/DDBJ whole genome shotgun (WGS) entry which is preliminary data.</text>
</comment>
<feature type="transmembrane region" description="Helical" evidence="1">
    <location>
        <begin position="150"/>
        <end position="173"/>
    </location>
</feature>
<dbReference type="Proteomes" id="UP000004641">
    <property type="component" value="Unassembled WGS sequence"/>
</dbReference>
<proteinExistence type="predicted"/>
<accession>A0A0H3PZ59</accession>
<dbReference type="EMBL" id="ABHU01000001">
    <property type="protein sequence ID" value="EDU93417.1"/>
    <property type="molecule type" value="Genomic_DNA"/>
</dbReference>
<name>A0A0H3PZ59_ECO5C</name>
<keyword evidence="1" id="KW-0812">Transmembrane</keyword>
<reference evidence="2 3" key="1">
    <citation type="journal article" date="2011" name="Appl. Environ. Microbiol.">
        <title>Genome signatures of Escherichia coli O157:H7 isolates from the bovine host reservoir.</title>
        <authorList>
            <person name="Eppinger M."/>
            <person name="Mammel M.K."/>
            <person name="Leclerc J.E."/>
            <person name="Ravel J."/>
            <person name="Cebula T.A."/>
        </authorList>
    </citation>
    <scope>NUCLEOTIDE SEQUENCE [LARGE SCALE GENOMIC DNA]</scope>
    <source>
        <strain evidence="2 3">EC869</strain>
    </source>
</reference>
<gene>
    <name evidence="2" type="ORF">ECH7EC869_5253</name>
</gene>
<protein>
    <submittedName>
        <fullName evidence="2">Putative membrane protein</fullName>
    </submittedName>
</protein>
<feature type="transmembrane region" description="Helical" evidence="1">
    <location>
        <begin position="107"/>
        <end position="130"/>
    </location>
</feature>
<feature type="transmembrane region" description="Helical" evidence="1">
    <location>
        <begin position="33"/>
        <end position="54"/>
    </location>
</feature>
<sequence length="407" mass="45883">MDFLIQGIFMAQVINEMDVPSHSFVFHGTGERYFLICVVNVLLTIITLGIYLPWALMKCKRYLYANMEVNGQRFSYGITGGNVFFSCLVFVFFYFAILMTVSADMPLIGCVLTLSLLVLLIFMAAKGLRYQALMTSLNGVRFSFNCSMKGVWWVTFFLPILMAIGMGTVFFISTKMLHANSSSSVIVSVVLMAIVGIVSIGIFNGTLYSLVMSFLWSNTSFGIHRFKVKLDTAYCIKYAILAFLALLPFLAVAGYIIFDQILNAYDSSVYANDDIENLQQFMEMQRKMIIAQLIYYFGIAVSTSYLTVSLRNHFMSNLSLNDGRIRFRSTLTYHGMLYRMCALVVISGITGGLAYPLLKIWMIDWQAKNTYLLGDLDDLPLINKEEQPDKGFLASISRGIMPSLPFL</sequence>
<feature type="transmembrane region" description="Helical" evidence="1">
    <location>
        <begin position="236"/>
        <end position="258"/>
    </location>
</feature>
<feature type="transmembrane region" description="Helical" evidence="1">
    <location>
        <begin position="289"/>
        <end position="308"/>
    </location>
</feature>
<feature type="transmembrane region" description="Helical" evidence="1">
    <location>
        <begin position="74"/>
        <end position="95"/>
    </location>
</feature>
<feature type="transmembrane region" description="Helical" evidence="1">
    <location>
        <begin position="185"/>
        <end position="216"/>
    </location>
</feature>
<keyword evidence="1" id="KW-1133">Transmembrane helix</keyword>
<evidence type="ECO:0000313" key="3">
    <source>
        <dbReference type="Proteomes" id="UP000004641"/>
    </source>
</evidence>
<feature type="transmembrane region" description="Helical" evidence="1">
    <location>
        <begin position="336"/>
        <end position="358"/>
    </location>
</feature>
<evidence type="ECO:0000313" key="2">
    <source>
        <dbReference type="EMBL" id="EDU93417.1"/>
    </source>
</evidence>
<dbReference type="AlphaFoldDB" id="A0A0H3PZ59"/>
<dbReference type="InterPro" id="IPR010295">
    <property type="entry name" value="DUF898"/>
</dbReference>
<keyword evidence="1" id="KW-0472">Membrane</keyword>
<organism evidence="2 3">
    <name type="scientific">Escherichia coli O157:H7 (strain EC869)</name>
    <dbReference type="NCBI Taxonomy" id="478008"/>
    <lineage>
        <taxon>Bacteria</taxon>
        <taxon>Pseudomonadati</taxon>
        <taxon>Pseudomonadota</taxon>
        <taxon>Gammaproteobacteria</taxon>
        <taxon>Enterobacterales</taxon>
        <taxon>Enterobacteriaceae</taxon>
        <taxon>Escherichia</taxon>
    </lineage>
</organism>
<evidence type="ECO:0000256" key="1">
    <source>
        <dbReference type="SAM" id="Phobius"/>
    </source>
</evidence>
<dbReference type="Pfam" id="PF05987">
    <property type="entry name" value="DUF898"/>
    <property type="match status" value="1"/>
</dbReference>